<proteinExistence type="predicted"/>
<evidence type="ECO:0008006" key="9">
    <source>
        <dbReference type="Google" id="ProtNLM"/>
    </source>
</evidence>
<dbReference type="Gene3D" id="1.10.8.430">
    <property type="entry name" value="Helical domain of apoptotic protease-activating factors"/>
    <property type="match status" value="1"/>
</dbReference>
<evidence type="ECO:0000259" key="5">
    <source>
        <dbReference type="Pfam" id="PF23559"/>
    </source>
</evidence>
<accession>A0AAP0PCR7</accession>
<dbReference type="PANTHER" id="PTHR36766:SF40">
    <property type="entry name" value="DISEASE RESISTANCE PROTEIN RGA3"/>
    <property type="match status" value="1"/>
</dbReference>
<dbReference type="Pfam" id="PF25019">
    <property type="entry name" value="LRR_R13L1-DRL21"/>
    <property type="match status" value="1"/>
</dbReference>
<dbReference type="PANTHER" id="PTHR36766">
    <property type="entry name" value="PLANT BROAD-SPECTRUM MILDEW RESISTANCE PROTEIN RPW8"/>
    <property type="match status" value="1"/>
</dbReference>
<dbReference type="InterPro" id="IPR002182">
    <property type="entry name" value="NB-ARC"/>
</dbReference>
<dbReference type="AlphaFoldDB" id="A0AAP0PCR7"/>
<evidence type="ECO:0000256" key="2">
    <source>
        <dbReference type="ARBA" id="ARBA00022737"/>
    </source>
</evidence>
<evidence type="ECO:0000259" key="4">
    <source>
        <dbReference type="Pfam" id="PF00931"/>
    </source>
</evidence>
<dbReference type="Pfam" id="PF23559">
    <property type="entry name" value="WHD_DRP"/>
    <property type="match status" value="1"/>
</dbReference>
<dbReference type="InterPro" id="IPR056789">
    <property type="entry name" value="LRR_R13L1-DRL21"/>
</dbReference>
<dbReference type="SUPFAM" id="SSF52540">
    <property type="entry name" value="P-loop containing nucleoside triphosphate hydrolases"/>
    <property type="match status" value="1"/>
</dbReference>
<organism evidence="7 8">
    <name type="scientific">Stephania japonica</name>
    <dbReference type="NCBI Taxonomy" id="461633"/>
    <lineage>
        <taxon>Eukaryota</taxon>
        <taxon>Viridiplantae</taxon>
        <taxon>Streptophyta</taxon>
        <taxon>Embryophyta</taxon>
        <taxon>Tracheophyta</taxon>
        <taxon>Spermatophyta</taxon>
        <taxon>Magnoliopsida</taxon>
        <taxon>Ranunculales</taxon>
        <taxon>Menispermaceae</taxon>
        <taxon>Menispermoideae</taxon>
        <taxon>Cissampelideae</taxon>
        <taxon>Stephania</taxon>
    </lineage>
</organism>
<keyword evidence="8" id="KW-1185">Reference proteome</keyword>
<reference evidence="7 8" key="1">
    <citation type="submission" date="2024-01" db="EMBL/GenBank/DDBJ databases">
        <title>Genome assemblies of Stephania.</title>
        <authorList>
            <person name="Yang L."/>
        </authorList>
    </citation>
    <scope>NUCLEOTIDE SEQUENCE [LARGE SCALE GENOMIC DNA]</scope>
    <source>
        <strain evidence="7">QJT</strain>
        <tissue evidence="7">Leaf</tissue>
    </source>
</reference>
<dbReference type="Pfam" id="PF00931">
    <property type="entry name" value="NB-ARC"/>
    <property type="match status" value="1"/>
</dbReference>
<evidence type="ECO:0000259" key="6">
    <source>
        <dbReference type="Pfam" id="PF25019"/>
    </source>
</evidence>
<feature type="domain" description="R13L1/DRL21-like LRR repeat region" evidence="6">
    <location>
        <begin position="412"/>
        <end position="542"/>
    </location>
</feature>
<keyword evidence="3" id="KW-0611">Plant defense</keyword>
<dbReference type="FunFam" id="1.10.10.10:FF:000322">
    <property type="entry name" value="Probable disease resistance protein At1g63360"/>
    <property type="match status" value="1"/>
</dbReference>
<feature type="domain" description="Disease resistance protein winged helix" evidence="5">
    <location>
        <begin position="166"/>
        <end position="237"/>
    </location>
</feature>
<comment type="caution">
    <text evidence="7">The sequence shown here is derived from an EMBL/GenBank/DDBJ whole genome shotgun (WGS) entry which is preliminary data.</text>
</comment>
<sequence>MGKKLEEKLKEKKLLLVFDDVWSCSQWDDVRVILKHGAHGSKVIVTTRKQEVANDMGAVHSLNLTDLSYDHCWALFKKRAFGRGGPDQTRNLESIGREIVKKCHGVPLAVKAMGSLMHSKVTFREWKDIETCEYLDVVGDNVVNVLRLSYNHLPSPVKQCFQYCAIFPKDATIMKADLIQQWMAHNFIQSSNDLEMDKVGNDYFKTLCWHSFLQDMKMDENHDIESCKMHDLVHDLAQLIMGKELLVLSHKTPTENVNLGETRHLTVSLHKEREFSFLEDLSKKLRTFISKRPVANDAWVNFKFIRVLHLNDIKEVSSSICKLILLRYLSIQSYSLTSLPQSISQLYHLETLNIEECPELEKLPDDMGKLTNLRHLYIAKSTKILKTFGRLHSLRSISPILFLGEEEDGHGIGELECLNNLCGHLRIHNMERVRDASHVRKAKLMEKGKVYQLEMVWKVRNAAEGTNTDYSEVVEALELPPNLIEFSINDFPDVKLAWTTLLANGSLRYLVEIKLQKCRNLEEIPPIWHIQPSLEKLEISYMAKVKLLGGKCTSTRALVAPRLKHLTFKYMRVLEEWVENSTATPNSFPLLEKLIVKKCDMLRIAPSDFPAVKEIKLNCVGKEGVSSLLSQPWSLASLEKLRVHSCRELSLTLTSTFPSLKEIYISNIGGLDMMCSSANNDPRRHHLPSLTSLDIKYVPEFTALPKGFLQSSSSEHLQSVSIWHCDKFEGFVDVEGSELPLLFSSNLKEIKLWSCRNLESINVRGLTSLETLEINRCKGLESSIIGLQSLEALKNLTLDGVPIIMLSGEDAISDGCGWPHLEILKIRRFRNVTLTASQLPSLRVMEIGWTGNVVIKPITNDDILPSLTDLTIYGLFPEGQGLLQSCSKSLKKLEIESCDNFQGFTQHELQFSEELDHLPFLPIQDKDDNGRGVLPLRI</sequence>
<gene>
    <name evidence="7" type="ORF">Sjap_008828</name>
</gene>
<dbReference type="EMBL" id="JBBNAE010000003">
    <property type="protein sequence ID" value="KAK9138234.1"/>
    <property type="molecule type" value="Genomic_DNA"/>
</dbReference>
<dbReference type="GO" id="GO:0006952">
    <property type="term" value="P:defense response"/>
    <property type="evidence" value="ECO:0007669"/>
    <property type="project" value="UniProtKB-KW"/>
</dbReference>
<dbReference type="InterPro" id="IPR032675">
    <property type="entry name" value="LRR_dom_sf"/>
</dbReference>
<evidence type="ECO:0000256" key="3">
    <source>
        <dbReference type="ARBA" id="ARBA00022821"/>
    </source>
</evidence>
<dbReference type="Gene3D" id="1.10.10.10">
    <property type="entry name" value="Winged helix-like DNA-binding domain superfamily/Winged helix DNA-binding domain"/>
    <property type="match status" value="1"/>
</dbReference>
<dbReference type="SUPFAM" id="SSF52058">
    <property type="entry name" value="L domain-like"/>
    <property type="match status" value="1"/>
</dbReference>
<dbReference type="Proteomes" id="UP001417504">
    <property type="component" value="Unassembled WGS sequence"/>
</dbReference>
<dbReference type="Gene3D" id="3.80.10.10">
    <property type="entry name" value="Ribonuclease Inhibitor"/>
    <property type="match status" value="3"/>
</dbReference>
<dbReference type="SUPFAM" id="SSF52047">
    <property type="entry name" value="RNI-like"/>
    <property type="match status" value="1"/>
</dbReference>
<keyword evidence="2" id="KW-0677">Repeat</keyword>
<feature type="domain" description="NB-ARC" evidence="4">
    <location>
        <begin position="3"/>
        <end position="81"/>
    </location>
</feature>
<dbReference type="InterPro" id="IPR042197">
    <property type="entry name" value="Apaf_helical"/>
</dbReference>
<dbReference type="PRINTS" id="PR00364">
    <property type="entry name" value="DISEASERSIST"/>
</dbReference>
<dbReference type="InterPro" id="IPR058922">
    <property type="entry name" value="WHD_DRP"/>
</dbReference>
<keyword evidence="1" id="KW-0433">Leucine-rich repeat</keyword>
<dbReference type="InterPro" id="IPR036388">
    <property type="entry name" value="WH-like_DNA-bd_sf"/>
</dbReference>
<name>A0AAP0PCR7_9MAGN</name>
<protein>
    <recommendedName>
        <fullName evidence="9">NB-ARC domain-containing protein</fullName>
    </recommendedName>
</protein>
<dbReference type="Gene3D" id="3.40.50.300">
    <property type="entry name" value="P-loop containing nucleotide triphosphate hydrolases"/>
    <property type="match status" value="1"/>
</dbReference>
<evidence type="ECO:0000313" key="8">
    <source>
        <dbReference type="Proteomes" id="UP001417504"/>
    </source>
</evidence>
<dbReference type="InterPro" id="IPR027417">
    <property type="entry name" value="P-loop_NTPase"/>
</dbReference>
<evidence type="ECO:0000256" key="1">
    <source>
        <dbReference type="ARBA" id="ARBA00022614"/>
    </source>
</evidence>
<evidence type="ECO:0000313" key="7">
    <source>
        <dbReference type="EMBL" id="KAK9138234.1"/>
    </source>
</evidence>
<dbReference type="GO" id="GO:0043531">
    <property type="term" value="F:ADP binding"/>
    <property type="evidence" value="ECO:0007669"/>
    <property type="project" value="InterPro"/>
</dbReference>